<evidence type="ECO:0000313" key="2">
    <source>
        <dbReference type="EMBL" id="KAG1812493.1"/>
    </source>
</evidence>
<evidence type="ECO:0000313" key="3">
    <source>
        <dbReference type="Proteomes" id="UP000807769"/>
    </source>
</evidence>
<dbReference type="AlphaFoldDB" id="A0A9P7E674"/>
<dbReference type="RefSeq" id="XP_041190638.1">
    <property type="nucleotide sequence ID" value="XM_041343239.1"/>
</dbReference>
<accession>A0A9P7E674</accession>
<protein>
    <submittedName>
        <fullName evidence="2">Uncharacterized protein</fullName>
    </submittedName>
</protein>
<comment type="caution">
    <text evidence="2">The sequence shown here is derived from an EMBL/GenBank/DDBJ whole genome shotgun (WGS) entry which is preliminary data.</text>
</comment>
<evidence type="ECO:0000256" key="1">
    <source>
        <dbReference type="SAM" id="Phobius"/>
    </source>
</evidence>
<feature type="transmembrane region" description="Helical" evidence="1">
    <location>
        <begin position="37"/>
        <end position="58"/>
    </location>
</feature>
<dbReference type="EMBL" id="JABBWG010000026">
    <property type="protein sequence ID" value="KAG1812493.1"/>
    <property type="molecule type" value="Genomic_DNA"/>
</dbReference>
<reference evidence="2" key="1">
    <citation type="journal article" date="2020" name="New Phytol.">
        <title>Comparative genomics reveals dynamic genome evolution in host specialist ectomycorrhizal fungi.</title>
        <authorList>
            <person name="Lofgren L.A."/>
            <person name="Nguyen N.H."/>
            <person name="Vilgalys R."/>
            <person name="Ruytinx J."/>
            <person name="Liao H.L."/>
            <person name="Branco S."/>
            <person name="Kuo A."/>
            <person name="LaButti K."/>
            <person name="Lipzen A."/>
            <person name="Andreopoulos W."/>
            <person name="Pangilinan J."/>
            <person name="Riley R."/>
            <person name="Hundley H."/>
            <person name="Na H."/>
            <person name="Barry K."/>
            <person name="Grigoriev I.V."/>
            <person name="Stajich J.E."/>
            <person name="Kennedy P.G."/>
        </authorList>
    </citation>
    <scope>NUCLEOTIDE SEQUENCE</scope>
    <source>
        <strain evidence="2">MN1</strain>
    </source>
</reference>
<name>A0A9P7E674_9AGAM</name>
<keyword evidence="1" id="KW-0472">Membrane</keyword>
<proteinExistence type="predicted"/>
<dbReference type="Proteomes" id="UP000807769">
    <property type="component" value="Unassembled WGS sequence"/>
</dbReference>
<organism evidence="2 3">
    <name type="scientific">Suillus subaureus</name>
    <dbReference type="NCBI Taxonomy" id="48587"/>
    <lineage>
        <taxon>Eukaryota</taxon>
        <taxon>Fungi</taxon>
        <taxon>Dikarya</taxon>
        <taxon>Basidiomycota</taxon>
        <taxon>Agaricomycotina</taxon>
        <taxon>Agaricomycetes</taxon>
        <taxon>Agaricomycetidae</taxon>
        <taxon>Boletales</taxon>
        <taxon>Suillineae</taxon>
        <taxon>Suillaceae</taxon>
        <taxon>Suillus</taxon>
    </lineage>
</organism>
<keyword evidence="1" id="KW-1133">Transmembrane helix</keyword>
<feature type="transmembrane region" description="Helical" evidence="1">
    <location>
        <begin position="12"/>
        <end position="31"/>
    </location>
</feature>
<keyword evidence="3" id="KW-1185">Reference proteome</keyword>
<sequence>MRRRVILISIGRVSALNSVVKLCSCIVALMLVRDLDLLWACVLYTVFAMRIVCSRLYCVATNEGRLKQLHCTSSGV</sequence>
<keyword evidence="1" id="KW-0812">Transmembrane</keyword>
<dbReference type="GeneID" id="64637255"/>
<gene>
    <name evidence="2" type="ORF">BJ212DRAFT_452983</name>
</gene>